<evidence type="ECO:0000313" key="2">
    <source>
        <dbReference type="Proteomes" id="UP001237780"/>
    </source>
</evidence>
<proteinExistence type="predicted"/>
<dbReference type="RefSeq" id="WP_307286033.1">
    <property type="nucleotide sequence ID" value="NZ_JAUSZT010000003.1"/>
</dbReference>
<dbReference type="EMBL" id="JAUSZT010000003">
    <property type="protein sequence ID" value="MDQ0999571.1"/>
    <property type="molecule type" value="Genomic_DNA"/>
</dbReference>
<keyword evidence="2" id="KW-1185">Reference proteome</keyword>
<gene>
    <name evidence="1" type="ORF">QFZ34_004753</name>
</gene>
<comment type="caution">
    <text evidence="1">The sequence shown here is derived from an EMBL/GenBank/DDBJ whole genome shotgun (WGS) entry which is preliminary data.</text>
</comment>
<dbReference type="Proteomes" id="UP001237780">
    <property type="component" value="Unassembled WGS sequence"/>
</dbReference>
<name>A0ABU0SFM3_9HYPH</name>
<organism evidence="1 2">
    <name type="scientific">Phyllobacterium ifriqiyense</name>
    <dbReference type="NCBI Taxonomy" id="314238"/>
    <lineage>
        <taxon>Bacteria</taxon>
        <taxon>Pseudomonadati</taxon>
        <taxon>Pseudomonadota</taxon>
        <taxon>Alphaproteobacteria</taxon>
        <taxon>Hyphomicrobiales</taxon>
        <taxon>Phyllobacteriaceae</taxon>
        <taxon>Phyllobacterium</taxon>
    </lineage>
</organism>
<evidence type="ECO:0000313" key="1">
    <source>
        <dbReference type="EMBL" id="MDQ0999571.1"/>
    </source>
</evidence>
<reference evidence="1 2" key="1">
    <citation type="submission" date="2023-07" db="EMBL/GenBank/DDBJ databases">
        <title>Comparative genomics of wheat-associated soil bacteria to identify genetic determinants of phenazine resistance.</title>
        <authorList>
            <person name="Mouncey N."/>
        </authorList>
    </citation>
    <scope>NUCLEOTIDE SEQUENCE [LARGE SCALE GENOMIC DNA]</scope>
    <source>
        <strain evidence="1 2">W4I11</strain>
    </source>
</reference>
<sequence>MNLFGNRKTGTRGTAPLLISIFWILSTLSATFGAGCVVDRDANISSTDIRTPIKNTTRIAREVDSSSVPAQRPLRVVALETLHLKIKSGLHADAGSQDGLLPGESQLVIVQKVVAEPEQLGSSRILDYHSFFSARAPPLTA</sequence>
<accession>A0ABU0SFM3</accession>
<protein>
    <submittedName>
        <fullName evidence="1">Uncharacterized protein</fullName>
    </submittedName>
</protein>